<feature type="transmembrane region" description="Helical" evidence="6">
    <location>
        <begin position="165"/>
        <end position="188"/>
    </location>
</feature>
<keyword evidence="4 6" id="KW-1133">Transmembrane helix</keyword>
<feature type="transmembrane region" description="Helical" evidence="6">
    <location>
        <begin position="124"/>
        <end position="145"/>
    </location>
</feature>
<evidence type="ECO:0000256" key="3">
    <source>
        <dbReference type="ARBA" id="ARBA00022692"/>
    </source>
</evidence>
<dbReference type="GO" id="GO:0016020">
    <property type="term" value="C:membrane"/>
    <property type="evidence" value="ECO:0007669"/>
    <property type="project" value="UniProtKB-SubCell"/>
</dbReference>
<sequence>MPNFAKKIEIYLFFRVLDLIINFILVWYYCTLTIREAILSINGSRIKGWWMMHHYVSSVLAGITVTWGGGECYQNIRKQFVIFYFYLSVVQLLQCRYQTGCLRRLRALGQRHSMDISVEGFSSWMFRGLTFLIPFLVLTYIFQFFNAYKLYYLSQLPVCSGQWQVPALAFGFLLVACCNVFTLLAVLINKWRQGVALRSKRQAEPPSKMQ</sequence>
<comment type="similarity">
    <text evidence="2">Belongs to the TMEM120 family.</text>
</comment>
<evidence type="ECO:0000256" key="4">
    <source>
        <dbReference type="ARBA" id="ARBA00022989"/>
    </source>
</evidence>
<dbReference type="AlphaFoldDB" id="A0A3P7NPQ6"/>
<evidence type="ECO:0000313" key="8">
    <source>
        <dbReference type="Proteomes" id="UP000271098"/>
    </source>
</evidence>
<evidence type="ECO:0000256" key="1">
    <source>
        <dbReference type="ARBA" id="ARBA00004141"/>
    </source>
</evidence>
<dbReference type="OrthoDB" id="2015098at2759"/>
<protein>
    <recommendedName>
        <fullName evidence="9">Transmembrane protein 120B</fullName>
    </recommendedName>
</protein>
<reference evidence="7 8" key="1">
    <citation type="submission" date="2018-11" db="EMBL/GenBank/DDBJ databases">
        <authorList>
            <consortium name="Pathogen Informatics"/>
        </authorList>
    </citation>
    <scope>NUCLEOTIDE SEQUENCE [LARGE SCALE GENOMIC DNA]</scope>
</reference>
<keyword evidence="5 6" id="KW-0472">Membrane</keyword>
<dbReference type="PANTHER" id="PTHR21433:SF0">
    <property type="entry name" value="TRANSMEMBRANE PROTEIN 120 HOMOLOG"/>
    <property type="match status" value="1"/>
</dbReference>
<keyword evidence="8" id="KW-1185">Reference proteome</keyword>
<dbReference type="PANTHER" id="PTHR21433">
    <property type="entry name" value="TRANSMEMBRANE PROTEIN INDUCED BY TUMOR NECROSIS FACTOR ALPHA"/>
    <property type="match status" value="1"/>
</dbReference>
<dbReference type="Proteomes" id="UP000271098">
    <property type="component" value="Unassembled WGS sequence"/>
</dbReference>
<feature type="transmembrane region" description="Helical" evidence="6">
    <location>
        <begin position="50"/>
        <end position="69"/>
    </location>
</feature>
<evidence type="ECO:0000256" key="5">
    <source>
        <dbReference type="ARBA" id="ARBA00023136"/>
    </source>
</evidence>
<name>A0A3P7NPQ6_9BILA</name>
<dbReference type="EMBL" id="UYRT01087373">
    <property type="protein sequence ID" value="VDN32491.1"/>
    <property type="molecule type" value="Genomic_DNA"/>
</dbReference>
<evidence type="ECO:0000313" key="7">
    <source>
        <dbReference type="EMBL" id="VDN32491.1"/>
    </source>
</evidence>
<feature type="transmembrane region" description="Helical" evidence="6">
    <location>
        <begin position="12"/>
        <end position="30"/>
    </location>
</feature>
<comment type="subcellular location">
    <subcellularLocation>
        <location evidence="1">Membrane</location>
        <topology evidence="1">Multi-pass membrane protein</topology>
    </subcellularLocation>
</comment>
<gene>
    <name evidence="7" type="ORF">GPUH_LOCUS18806</name>
</gene>
<evidence type="ECO:0000256" key="6">
    <source>
        <dbReference type="SAM" id="Phobius"/>
    </source>
</evidence>
<accession>A0A3P7NPQ6</accession>
<keyword evidence="3 6" id="KW-0812">Transmembrane</keyword>
<evidence type="ECO:0000256" key="2">
    <source>
        <dbReference type="ARBA" id="ARBA00009700"/>
    </source>
</evidence>
<organism evidence="7 8">
    <name type="scientific">Gongylonema pulchrum</name>
    <dbReference type="NCBI Taxonomy" id="637853"/>
    <lineage>
        <taxon>Eukaryota</taxon>
        <taxon>Metazoa</taxon>
        <taxon>Ecdysozoa</taxon>
        <taxon>Nematoda</taxon>
        <taxon>Chromadorea</taxon>
        <taxon>Rhabditida</taxon>
        <taxon>Spirurina</taxon>
        <taxon>Spiruromorpha</taxon>
        <taxon>Spiruroidea</taxon>
        <taxon>Gongylonematidae</taxon>
        <taxon>Gongylonema</taxon>
    </lineage>
</organism>
<proteinExistence type="inferred from homology"/>
<evidence type="ECO:0008006" key="9">
    <source>
        <dbReference type="Google" id="ProtNLM"/>
    </source>
</evidence>
<dbReference type="InterPro" id="IPR012926">
    <property type="entry name" value="TMEM120A/B"/>
</dbReference>
<dbReference type="Pfam" id="PF07851">
    <property type="entry name" value="TMEM120A-B"/>
    <property type="match status" value="1"/>
</dbReference>